<keyword evidence="1" id="KW-0472">Membrane</keyword>
<dbReference type="AlphaFoldDB" id="W8P635"/>
<evidence type="ECO:0000313" key="2">
    <source>
        <dbReference type="EMBL" id="AHL22985.1"/>
    </source>
</evidence>
<reference evidence="2 3" key="1">
    <citation type="submission" date="2014-02" db="EMBL/GenBank/DDBJ databases">
        <title>Genome Sequence of an Hyperthermophilic Archaeon, Thermococcus nautili 30-1, producing viral vesicles.</title>
        <authorList>
            <person name="Oberto J."/>
            <person name="Gaudin M."/>
            <person name="Cossu M."/>
            <person name="Gorlas A."/>
            <person name="Slesarev A."/>
            <person name="Marguet E."/>
            <person name="Forterre P."/>
        </authorList>
    </citation>
    <scope>NUCLEOTIDE SEQUENCE [LARGE SCALE GENOMIC DNA]</scope>
    <source>
        <strain evidence="2 3">30-1</strain>
    </source>
</reference>
<accession>W8P635</accession>
<organism evidence="2 3">
    <name type="scientific">Thermococcus nautili</name>
    <dbReference type="NCBI Taxonomy" id="195522"/>
    <lineage>
        <taxon>Archaea</taxon>
        <taxon>Methanobacteriati</taxon>
        <taxon>Methanobacteriota</taxon>
        <taxon>Thermococci</taxon>
        <taxon>Thermococcales</taxon>
        <taxon>Thermococcaceae</taxon>
        <taxon>Thermococcus</taxon>
    </lineage>
</organism>
<keyword evidence="3" id="KW-1185">Reference proteome</keyword>
<keyword evidence="1" id="KW-1133">Transmembrane helix</keyword>
<protein>
    <submittedName>
        <fullName evidence="2">Uncharacterized protein</fullName>
    </submittedName>
</protein>
<gene>
    <name evidence="2" type="ORF">BD01_1374</name>
</gene>
<evidence type="ECO:0000313" key="3">
    <source>
        <dbReference type="Proteomes" id="UP000019434"/>
    </source>
</evidence>
<name>W8P635_9EURY</name>
<dbReference type="HOGENOM" id="CLU_2534854_0_0_2"/>
<evidence type="ECO:0000256" key="1">
    <source>
        <dbReference type="SAM" id="Phobius"/>
    </source>
</evidence>
<sequence length="83" mass="9098">MRVLYAIFFFVAVTFTLYLLAMYEVGNTEPQASSVFDNVTQNVSASPAEMTMALGTISFLARVGLAVVFLSMAVYVISELVMK</sequence>
<dbReference type="STRING" id="195522.BD01_1374"/>
<dbReference type="EMBL" id="CP007264">
    <property type="protein sequence ID" value="AHL22985.1"/>
    <property type="molecule type" value="Genomic_DNA"/>
</dbReference>
<feature type="transmembrane region" description="Helical" evidence="1">
    <location>
        <begin position="5"/>
        <end position="23"/>
    </location>
</feature>
<dbReference type="Proteomes" id="UP000019434">
    <property type="component" value="Chromosome"/>
</dbReference>
<proteinExistence type="predicted"/>
<dbReference type="KEGG" id="tnu:BD01_1374"/>
<keyword evidence="1" id="KW-0812">Transmembrane</keyword>
<feature type="transmembrane region" description="Helical" evidence="1">
    <location>
        <begin position="52"/>
        <end position="77"/>
    </location>
</feature>